<gene>
    <name evidence="1" type="ORF">HF526_08660</name>
</gene>
<name>A0ABX1S8Z6_9PSEU</name>
<sequence length="260" mass="28576">MATPPRITDAELAAALERIARRHARIDDPRRSAMGSEPRDVLDYLAARGAAGIPRWVAAADTADALVLHTWCWWDERRREHRLLRTGRNLGLSLAELGAPLGITTRRGTQDRLDRLDALLKYDRPDEQLTRTARREHHNRDARQVWIDEHRDEVCAVLAGFLAQARRFLDHGSPTDREAAADAALGAGDDPPFAGPGEWLDELAADYAGDAITPATLAVAGLAAAELRAAPAVLALDQRHRLHAALREIEALRARYAGAV</sequence>
<accession>A0ABX1S8Z6</accession>
<reference evidence="1 2" key="1">
    <citation type="submission" date="2020-04" db="EMBL/GenBank/DDBJ databases">
        <authorList>
            <person name="Klaysubun C."/>
            <person name="Duangmal K."/>
            <person name="Lipun K."/>
        </authorList>
    </citation>
    <scope>NUCLEOTIDE SEQUENCE [LARGE SCALE GENOMIC DNA]</scope>
    <source>
        <strain evidence="1 2">K10HN5</strain>
    </source>
</reference>
<protein>
    <submittedName>
        <fullName evidence="1">Uncharacterized protein</fullName>
    </submittedName>
</protein>
<dbReference type="RefSeq" id="WP_169380822.1">
    <property type="nucleotide sequence ID" value="NZ_JAAXLA010000011.1"/>
</dbReference>
<evidence type="ECO:0000313" key="2">
    <source>
        <dbReference type="Proteomes" id="UP000820669"/>
    </source>
</evidence>
<proteinExistence type="predicted"/>
<organism evidence="1 2">
    <name type="scientific">Pseudonocardia acidicola</name>
    <dbReference type="NCBI Taxonomy" id="2724939"/>
    <lineage>
        <taxon>Bacteria</taxon>
        <taxon>Bacillati</taxon>
        <taxon>Actinomycetota</taxon>
        <taxon>Actinomycetes</taxon>
        <taxon>Pseudonocardiales</taxon>
        <taxon>Pseudonocardiaceae</taxon>
        <taxon>Pseudonocardia</taxon>
    </lineage>
</organism>
<dbReference type="EMBL" id="JAAXLA010000011">
    <property type="protein sequence ID" value="NMH97379.1"/>
    <property type="molecule type" value="Genomic_DNA"/>
</dbReference>
<dbReference type="Proteomes" id="UP000820669">
    <property type="component" value="Unassembled WGS sequence"/>
</dbReference>
<evidence type="ECO:0000313" key="1">
    <source>
        <dbReference type="EMBL" id="NMH97379.1"/>
    </source>
</evidence>
<comment type="caution">
    <text evidence="1">The sequence shown here is derived from an EMBL/GenBank/DDBJ whole genome shotgun (WGS) entry which is preliminary data.</text>
</comment>
<keyword evidence="2" id="KW-1185">Reference proteome</keyword>